<evidence type="ECO:0000259" key="1">
    <source>
        <dbReference type="Pfam" id="PF09861"/>
    </source>
</evidence>
<dbReference type="Proteomes" id="UP001366166">
    <property type="component" value="Chromosome"/>
</dbReference>
<dbReference type="InterPro" id="IPR018657">
    <property type="entry name" value="LarA-like_N"/>
</dbReference>
<evidence type="ECO:0000313" key="3">
    <source>
        <dbReference type="Proteomes" id="UP001366166"/>
    </source>
</evidence>
<protein>
    <recommendedName>
        <fullName evidence="1">LarA-like N-terminal domain-containing protein</fullName>
    </recommendedName>
</protein>
<dbReference type="KEGG" id="dmp:FAK_13530"/>
<reference evidence="3" key="1">
    <citation type="journal article" date="2023" name="Arch. Microbiol.">
        <title>Desulfoferula mesophilus gen. nov. sp. nov., a mesophilic sulfate-reducing bacterium isolated from a brackish lake sediment.</title>
        <authorList>
            <person name="Watanabe T."/>
            <person name="Yabe T."/>
            <person name="Tsuji J.M."/>
            <person name="Fukui M."/>
        </authorList>
    </citation>
    <scope>NUCLEOTIDE SEQUENCE [LARGE SCALE GENOMIC DNA]</scope>
    <source>
        <strain evidence="3">12FAK</strain>
    </source>
</reference>
<accession>A0AAU9ECN2</accession>
<proteinExistence type="predicted"/>
<name>A0AAU9ECN2_9BACT</name>
<keyword evidence="3" id="KW-1185">Reference proteome</keyword>
<sequence length="425" mass="45847">MLCDNPADLRLPPMLKIRQLFEVPPAIDPAEALEREFAALKGGLRLAPGARVAVGVGSRGISGLAQVVRQVVQGLRSLGAEPFIIPAMGSHGGATAQGQIEVLGHRGITEESCGAPIEATMEVVSLGETDCGIPLYISRLAHEADGLVLINRVKPHTNFIGPTESGLLKMMSIGLGNQAGAEYYHRLSLVRPQYEILSTAGREAMARSRFLFGVALVENQHHQLCRLRLAGPENLEAVETELLTLARSLLPRLPMERVDLLIVEEMGKEISGMGIDPNVVGRDVAAYGAKRESPKIARIHVRRLSEHTAGSAVGIGQADSTLRSLVEAIDQPATIINCLTACTPEAGMIPLTYDTDLDAVAAALMTIRPYTARDLGIVYIKNTMELETIYASEAYRDSLARNPRVEIAARPWSLEFDQGLLVSPF</sequence>
<dbReference type="RefSeq" id="WP_338606002.1">
    <property type="nucleotide sequence ID" value="NZ_AP028679.1"/>
</dbReference>
<dbReference type="Pfam" id="PF09861">
    <property type="entry name" value="Lar_N"/>
    <property type="match status" value="1"/>
</dbReference>
<dbReference type="EMBL" id="AP028679">
    <property type="protein sequence ID" value="BEQ14287.1"/>
    <property type="molecule type" value="Genomic_DNA"/>
</dbReference>
<organism evidence="2 3">
    <name type="scientific">Desulfoferula mesophila</name>
    <dbReference type="NCBI Taxonomy" id="3058419"/>
    <lineage>
        <taxon>Bacteria</taxon>
        <taxon>Pseudomonadati</taxon>
        <taxon>Thermodesulfobacteriota</taxon>
        <taxon>Desulfarculia</taxon>
        <taxon>Desulfarculales</taxon>
        <taxon>Desulfarculaceae</taxon>
        <taxon>Desulfoferula</taxon>
    </lineage>
</organism>
<dbReference type="AlphaFoldDB" id="A0AAU9ECN2"/>
<dbReference type="GO" id="GO:0050043">
    <property type="term" value="F:lactate racemase activity"/>
    <property type="evidence" value="ECO:0007669"/>
    <property type="project" value="InterPro"/>
</dbReference>
<dbReference type="Gene3D" id="3.40.50.11440">
    <property type="match status" value="1"/>
</dbReference>
<gene>
    <name evidence="2" type="ORF">FAK_13530</name>
</gene>
<evidence type="ECO:0000313" key="2">
    <source>
        <dbReference type="EMBL" id="BEQ14287.1"/>
    </source>
</evidence>
<feature type="domain" description="LarA-like N-terminal" evidence="1">
    <location>
        <begin position="65"/>
        <end position="193"/>
    </location>
</feature>